<dbReference type="InterPro" id="IPR018391">
    <property type="entry name" value="PQQ_b-propeller_rpt"/>
</dbReference>
<feature type="repeat" description="WD" evidence="3">
    <location>
        <begin position="950"/>
        <end position="972"/>
    </location>
</feature>
<dbReference type="InterPro" id="IPR001680">
    <property type="entry name" value="WD40_rpt"/>
</dbReference>
<organism evidence="7 8">
    <name type="scientific">Mycena venus</name>
    <dbReference type="NCBI Taxonomy" id="2733690"/>
    <lineage>
        <taxon>Eukaryota</taxon>
        <taxon>Fungi</taxon>
        <taxon>Dikarya</taxon>
        <taxon>Basidiomycota</taxon>
        <taxon>Agaricomycotina</taxon>
        <taxon>Agaricomycetes</taxon>
        <taxon>Agaricomycetidae</taxon>
        <taxon>Agaricales</taxon>
        <taxon>Marasmiineae</taxon>
        <taxon>Mycenaceae</taxon>
        <taxon>Mycena</taxon>
    </lineage>
</organism>
<dbReference type="InterPro" id="IPR020472">
    <property type="entry name" value="WD40_PAC1"/>
</dbReference>
<evidence type="ECO:0000256" key="1">
    <source>
        <dbReference type="ARBA" id="ARBA00022574"/>
    </source>
</evidence>
<dbReference type="PROSITE" id="PS50294">
    <property type="entry name" value="WD_REPEATS_REGION"/>
    <property type="match status" value="11"/>
</dbReference>
<proteinExistence type="predicted"/>
<gene>
    <name evidence="7" type="ORF">MVEN_01703400</name>
</gene>
<reference evidence="7" key="1">
    <citation type="submission" date="2020-05" db="EMBL/GenBank/DDBJ databases">
        <title>Mycena genomes resolve the evolution of fungal bioluminescence.</title>
        <authorList>
            <person name="Tsai I.J."/>
        </authorList>
    </citation>
    <scope>NUCLEOTIDE SEQUENCE</scope>
    <source>
        <strain evidence="7">CCC161011</strain>
    </source>
</reference>
<keyword evidence="2" id="KW-0677">Repeat</keyword>
<dbReference type="OrthoDB" id="3027122at2759"/>
<dbReference type="PANTHER" id="PTHR19848">
    <property type="entry name" value="WD40 REPEAT PROTEIN"/>
    <property type="match status" value="1"/>
</dbReference>
<evidence type="ECO:0000256" key="4">
    <source>
        <dbReference type="SAM" id="MobiDB-lite"/>
    </source>
</evidence>
<dbReference type="SUPFAM" id="SSF50978">
    <property type="entry name" value="WD40 repeat-like"/>
    <property type="match status" value="2"/>
</dbReference>
<keyword evidence="8" id="KW-1185">Reference proteome</keyword>
<dbReference type="SMART" id="SM00320">
    <property type="entry name" value="WD40"/>
    <property type="match status" value="12"/>
</dbReference>
<feature type="repeat" description="WD" evidence="3">
    <location>
        <begin position="973"/>
        <end position="1014"/>
    </location>
</feature>
<dbReference type="PRINTS" id="PR00320">
    <property type="entry name" value="GPROTEINBRPT"/>
</dbReference>
<evidence type="ECO:0000313" key="7">
    <source>
        <dbReference type="EMBL" id="KAF7344134.1"/>
    </source>
</evidence>
<evidence type="ECO:0000259" key="5">
    <source>
        <dbReference type="Pfam" id="PF23342"/>
    </source>
</evidence>
<dbReference type="Gene3D" id="3.40.50.300">
    <property type="entry name" value="P-loop containing nucleotide triphosphate hydrolases"/>
    <property type="match status" value="1"/>
</dbReference>
<feature type="domain" description="WDR90 4th beta-propeller" evidence="5">
    <location>
        <begin position="979"/>
        <end position="1105"/>
    </location>
</feature>
<keyword evidence="1 3" id="KW-0853">WD repeat</keyword>
<evidence type="ECO:0000259" key="6">
    <source>
        <dbReference type="Pfam" id="PF24883"/>
    </source>
</evidence>
<dbReference type="InterPro" id="IPR055440">
    <property type="entry name" value="Beta-prop_WDR90_4th"/>
</dbReference>
<feature type="domain" description="Nephrocystin 3-like N-terminal" evidence="6">
    <location>
        <begin position="281"/>
        <end position="449"/>
    </location>
</feature>
<feature type="repeat" description="WD" evidence="3">
    <location>
        <begin position="1288"/>
        <end position="1329"/>
    </location>
</feature>
<feature type="repeat" description="WD" evidence="3">
    <location>
        <begin position="864"/>
        <end position="898"/>
    </location>
</feature>
<feature type="repeat" description="WD" evidence="3">
    <location>
        <begin position="1099"/>
        <end position="1140"/>
    </location>
</feature>
<evidence type="ECO:0000256" key="2">
    <source>
        <dbReference type="ARBA" id="ARBA00022737"/>
    </source>
</evidence>
<dbReference type="Pfam" id="PF00400">
    <property type="entry name" value="WD40"/>
    <property type="match status" value="7"/>
</dbReference>
<feature type="region of interest" description="Disordered" evidence="4">
    <location>
        <begin position="1"/>
        <end position="64"/>
    </location>
</feature>
<dbReference type="InterPro" id="IPR056884">
    <property type="entry name" value="NPHP3-like_N"/>
</dbReference>
<dbReference type="InterPro" id="IPR015943">
    <property type="entry name" value="WD40/YVTN_repeat-like_dom_sf"/>
</dbReference>
<feature type="repeat" description="WD" evidence="3">
    <location>
        <begin position="1057"/>
        <end position="1098"/>
    </location>
</feature>
<feature type="repeat" description="WD" evidence="3">
    <location>
        <begin position="1015"/>
        <end position="1056"/>
    </location>
</feature>
<dbReference type="InterPro" id="IPR027417">
    <property type="entry name" value="P-loop_NTPase"/>
</dbReference>
<dbReference type="EMBL" id="JACAZI010000015">
    <property type="protein sequence ID" value="KAF7344134.1"/>
    <property type="molecule type" value="Genomic_DNA"/>
</dbReference>
<dbReference type="PROSITE" id="PS50082">
    <property type="entry name" value="WD_REPEATS_2"/>
    <property type="match status" value="12"/>
</dbReference>
<dbReference type="CDD" id="cd21037">
    <property type="entry name" value="MLKL_NTD"/>
    <property type="match status" value="1"/>
</dbReference>
<dbReference type="Pfam" id="PF23342">
    <property type="entry name" value="WDR90_beta-prop_4th"/>
    <property type="match status" value="1"/>
</dbReference>
<dbReference type="CDD" id="cd00200">
    <property type="entry name" value="WD40"/>
    <property type="match status" value="2"/>
</dbReference>
<comment type="caution">
    <text evidence="7">The sequence shown here is derived from an EMBL/GenBank/DDBJ whole genome shotgun (WGS) entry which is preliminary data.</text>
</comment>
<dbReference type="SUPFAM" id="SSF52540">
    <property type="entry name" value="P-loop containing nucleoside triphosphate hydrolases"/>
    <property type="match status" value="1"/>
</dbReference>
<dbReference type="Gene3D" id="2.130.10.10">
    <property type="entry name" value="YVTN repeat-like/Quinoprotein amine dehydrogenase"/>
    <property type="match status" value="5"/>
</dbReference>
<name>A0A8H6XPJ9_9AGAR</name>
<evidence type="ECO:0000256" key="3">
    <source>
        <dbReference type="PROSITE-ProRule" id="PRU00221"/>
    </source>
</evidence>
<feature type="repeat" description="WD" evidence="3">
    <location>
        <begin position="1246"/>
        <end position="1287"/>
    </location>
</feature>
<accession>A0A8H6XPJ9</accession>
<feature type="repeat" description="WD" evidence="3">
    <location>
        <begin position="899"/>
        <end position="940"/>
    </location>
</feature>
<dbReference type="SMART" id="SM00564">
    <property type="entry name" value="PQQ"/>
    <property type="match status" value="9"/>
</dbReference>
<sequence length="1460" mass="160486">MSDPPHMKQSLLGSLKLRGRAQSPQPDPPHRERSFLGFLKPRGRSRSPQPMLDNPPAPSRSTPAATDQLLLFPTDNPYLAAATLPSTALPGLLTRAQQVKEGAGTVFEGLKTVIKGLYDCSDMFLPLKTGAGVFLSICNVIETMSGNKKELEDLQAKLTTILAIVKKYQGVDGLSALNHRIKIFCDAMELQLNEVQELTSHSLATRAAEGTKDADKILKAFRNINSLCDVFQIDTQLHIERRVEDILQRLNSGSIDLLRHGMTSYKTRYSSYGDPSGCMPGTREKILADLEAWALNEGSSKVYWLVGMAGTGKSTISQTFCEILDRKNMLGASFFCSRAAEETRNARCIIPSIAYSLARASPLVEYEILKAIMEDPALAEWNYNGMSNQFSKLVCRPIRMSVDRDVKIYKVIVIDALDECNDIRVAASLIRIILESVSSIPLKVFIASRDEAPIRNVFNSIQAAQQTDPFILHEVEKETVEEDIKKYVKKSLAQIVEANNDPLDTWPLEHNLSIFLSRCGTLFIYAATAMRYIDDEDGNYRDRFSAMACPSADSGSRLQTAEIDDLYAQILERACNPRVKEPHEVARMRETLATVIFVQTPLSMQGIAALLKMDVSTSLSAMKSLIHVPSPTHRTATVTAFHASFPDFVADPMRCTLERCPSFPVLVPAEEHGRLALKCLEFMNHSLKYNICGVPEDLTVSRMDATNLHHDVSKISEALRYACLYWASHFSEMQVCETTVSGALHTFLEEHLLHWMECLSILGELQAGIKSLESLTTALSHCKTVEIPPGLLAEDALRFLQLNFECIKKHCLEVYQSALVWIPTESVIRKVYAAELKQGLPRVMLGLPNCWSPASITIQTKGMVTSVAFSQDGSRVISGSGDETVRIWNAMTGEMRAELEGHTGPVNSVAFSQDSSRIVSGSDDKTVRIWNAMTGEMQAELKGHAGGGQIVSGSDDETARIWNAATGDMQVELEGHTGKVNSVAFSQDSSRVVSGSGDKTVRIWSTATGEMQAELKGHTGWVKSVVFSQDGSRVVSGSNDKTVRIWKATTGEMQAKLEGHTDWVYSVAFSQDGSRVVSGSDDKTVRVWNATTGEMQAELEGHTGGVNSVAFSQDSSRVVSGSDDETVRIWSAMRGKMQAELEGHMGGVRIWNATTGKMQAELKGHTSRVKFVAFSKDGSRVVSGSDDETVRIWNAATGEMQAELEGHTGRVNSVAFSQDGSRVVSGSNDKTVRIWKATTGEMQAKLEGHTDWVYSVAFSQDGSRVVSGSDDETVRIWNATTGEMQAELKGHTSWVKSVAFSQDGSRVVSGSNDETVRIWNATTGEMQAELEGHTGRVNSVTVSQDGSRVIPGSDDRTIRIWNPAEKSSFIMDTFGLKLPDSTQIHCVGLGGFHIVYPADPLLNTHALSISQGFDWILGTPRDCWIPPHYRDSRSMAISRDRVCFGYLTGRVIILNMAPTM</sequence>
<dbReference type="PANTHER" id="PTHR19848:SF8">
    <property type="entry name" value="F-BOX AND WD REPEAT DOMAIN CONTAINING 7"/>
    <property type="match status" value="1"/>
</dbReference>
<feature type="repeat" description="WD" evidence="3">
    <location>
        <begin position="1330"/>
        <end position="1362"/>
    </location>
</feature>
<feature type="repeat" description="WD" evidence="3">
    <location>
        <begin position="1162"/>
        <end position="1203"/>
    </location>
</feature>
<dbReference type="Proteomes" id="UP000620124">
    <property type="component" value="Unassembled WGS sequence"/>
</dbReference>
<dbReference type="InterPro" id="IPR019775">
    <property type="entry name" value="WD40_repeat_CS"/>
</dbReference>
<feature type="repeat" description="WD" evidence="3">
    <location>
        <begin position="1204"/>
        <end position="1245"/>
    </location>
</feature>
<dbReference type="PROSITE" id="PS00678">
    <property type="entry name" value="WD_REPEATS_1"/>
    <property type="match status" value="6"/>
</dbReference>
<protein>
    <submittedName>
        <fullName evidence="7">Mycorrhiza-induced WD40-repeat domain protein</fullName>
    </submittedName>
</protein>
<dbReference type="Pfam" id="PF24883">
    <property type="entry name" value="NPHP3_N"/>
    <property type="match status" value="1"/>
</dbReference>
<dbReference type="InterPro" id="IPR036322">
    <property type="entry name" value="WD40_repeat_dom_sf"/>
</dbReference>
<dbReference type="InterPro" id="IPR059179">
    <property type="entry name" value="MLKL-like_MCAfunc"/>
</dbReference>
<evidence type="ECO:0000313" key="8">
    <source>
        <dbReference type="Proteomes" id="UP000620124"/>
    </source>
</evidence>